<keyword evidence="3" id="KW-1185">Reference proteome</keyword>
<dbReference type="Proteomes" id="UP000261931">
    <property type="component" value="Unassembled WGS sequence"/>
</dbReference>
<feature type="transmembrane region" description="Helical" evidence="1">
    <location>
        <begin position="93"/>
        <end position="122"/>
    </location>
</feature>
<evidence type="ECO:0000313" key="2">
    <source>
        <dbReference type="EMBL" id="RFP81268.1"/>
    </source>
</evidence>
<evidence type="ECO:0000256" key="1">
    <source>
        <dbReference type="SAM" id="Phobius"/>
    </source>
</evidence>
<reference evidence="2 3" key="1">
    <citation type="submission" date="2018-08" db="EMBL/GenBank/DDBJ databases">
        <title>Hydrogenophaga sp. LA-38 isolated from sludge.</title>
        <authorList>
            <person name="Im W.-T."/>
        </authorList>
    </citation>
    <scope>NUCLEOTIDE SEQUENCE [LARGE SCALE GENOMIC DNA]</scope>
    <source>
        <strain evidence="2 3">LA-38</strain>
    </source>
</reference>
<keyword evidence="1" id="KW-1133">Transmembrane helix</keyword>
<evidence type="ECO:0000313" key="3">
    <source>
        <dbReference type="Proteomes" id="UP000261931"/>
    </source>
</evidence>
<comment type="caution">
    <text evidence="2">The sequence shown here is derived from an EMBL/GenBank/DDBJ whole genome shotgun (WGS) entry which is preliminary data.</text>
</comment>
<gene>
    <name evidence="2" type="ORF">DY262_05745</name>
</gene>
<accession>A0A372ENM9</accession>
<dbReference type="RefSeq" id="WP_070398675.1">
    <property type="nucleotide sequence ID" value="NZ_QVLS01000002.1"/>
</dbReference>
<keyword evidence="1" id="KW-0472">Membrane</keyword>
<name>A0A372ENM9_9BURK</name>
<keyword evidence="1" id="KW-0812">Transmembrane</keyword>
<dbReference type="AlphaFoldDB" id="A0A372ENM9"/>
<protein>
    <submittedName>
        <fullName evidence="2">Uncharacterized protein</fullName>
    </submittedName>
</protein>
<sequence length="139" mass="14949">MSLITLSGTVSGIRHSSETSGHIGKNGGNVHTKQVIAFRVDGQPAEIKLMNMPDVQDGERVTLAGRMKNGSFRALAMRNDQTRAIYGMPTTMAYVFGALLVLVGLPLLLVLVGVLFIGAGAWTLFEAWTHTQAARLLRA</sequence>
<proteinExistence type="predicted"/>
<organism evidence="2 3">
    <name type="scientific">Hydrogenophaga borbori</name>
    <dbReference type="NCBI Taxonomy" id="2294117"/>
    <lineage>
        <taxon>Bacteria</taxon>
        <taxon>Pseudomonadati</taxon>
        <taxon>Pseudomonadota</taxon>
        <taxon>Betaproteobacteria</taxon>
        <taxon>Burkholderiales</taxon>
        <taxon>Comamonadaceae</taxon>
        <taxon>Hydrogenophaga</taxon>
    </lineage>
</organism>
<dbReference type="EMBL" id="QVLS01000002">
    <property type="protein sequence ID" value="RFP81268.1"/>
    <property type="molecule type" value="Genomic_DNA"/>
</dbReference>